<organism evidence="3 4">
    <name type="scientific">Ustilago trichophora</name>
    <dbReference type="NCBI Taxonomy" id="86804"/>
    <lineage>
        <taxon>Eukaryota</taxon>
        <taxon>Fungi</taxon>
        <taxon>Dikarya</taxon>
        <taxon>Basidiomycota</taxon>
        <taxon>Ustilaginomycotina</taxon>
        <taxon>Ustilaginomycetes</taxon>
        <taxon>Ustilaginales</taxon>
        <taxon>Ustilaginaceae</taxon>
        <taxon>Ustilago</taxon>
    </lineage>
</organism>
<evidence type="ECO:0000256" key="2">
    <source>
        <dbReference type="SAM" id="MobiDB-lite"/>
    </source>
</evidence>
<evidence type="ECO:0000313" key="3">
    <source>
        <dbReference type="EMBL" id="SPO20761.1"/>
    </source>
</evidence>
<keyword evidence="4" id="KW-1185">Reference proteome</keyword>
<feature type="region of interest" description="Disordered" evidence="2">
    <location>
        <begin position="1"/>
        <end position="34"/>
    </location>
</feature>
<gene>
    <name evidence="3" type="ORF">UTRI_00238</name>
</gene>
<sequence>MSEIGNSQDNVWVEFPPPDPSQHPPTNNNDSDDDFELGFDIGALINDDDEVNAQADDELDEVDKLEEELGIEEQLDNAAEIYTPCDTCSRFNYVCQYAPEVKHGLRSQKCYRCYVRKRKCSNDYSRRSINHRRMLIEQAFNRGQRSALRTEVTTGFRRLRAEDTAILQSVHSLNNNVGTLTRQVESLRDEVHRLRELSQNQFILLKTIYTAHVDKLEGLKDAIITELENVRWVDFTHVDGETRNFATLSEMMDAVFGPVLEEDE</sequence>
<evidence type="ECO:0000313" key="4">
    <source>
        <dbReference type="Proteomes" id="UP000324022"/>
    </source>
</evidence>
<feature type="coiled-coil region" evidence="1">
    <location>
        <begin position="48"/>
        <end position="75"/>
    </location>
</feature>
<accession>A0A5C3DU70</accession>
<dbReference type="AlphaFoldDB" id="A0A5C3DU70"/>
<protein>
    <submittedName>
        <fullName evidence="3">Uncharacterized protein</fullName>
    </submittedName>
</protein>
<dbReference type="EMBL" id="OOIN01000002">
    <property type="protein sequence ID" value="SPO20761.1"/>
    <property type="molecule type" value="Genomic_DNA"/>
</dbReference>
<evidence type="ECO:0000256" key="1">
    <source>
        <dbReference type="SAM" id="Coils"/>
    </source>
</evidence>
<dbReference type="Proteomes" id="UP000324022">
    <property type="component" value="Unassembled WGS sequence"/>
</dbReference>
<name>A0A5C3DU70_9BASI</name>
<feature type="compositionally biased region" description="Polar residues" evidence="2">
    <location>
        <begin position="1"/>
        <end position="10"/>
    </location>
</feature>
<keyword evidence="1" id="KW-0175">Coiled coil</keyword>
<proteinExistence type="predicted"/>
<feature type="coiled-coil region" evidence="1">
    <location>
        <begin position="170"/>
        <end position="197"/>
    </location>
</feature>
<reference evidence="3 4" key="1">
    <citation type="submission" date="2018-03" db="EMBL/GenBank/DDBJ databases">
        <authorList>
            <person name="Guldener U."/>
        </authorList>
    </citation>
    <scope>NUCLEOTIDE SEQUENCE [LARGE SCALE GENOMIC DNA]</scope>
    <source>
        <strain evidence="3 4">NBRC100155</strain>
    </source>
</reference>